<dbReference type="EnsemblPlants" id="LPERR03G16700.1">
    <property type="protein sequence ID" value="LPERR03G16700.1"/>
    <property type="gene ID" value="LPERR03G16700"/>
</dbReference>
<keyword evidence="3" id="KW-0862">Zinc</keyword>
<proteinExistence type="predicted"/>
<dbReference type="SMART" id="SM00184">
    <property type="entry name" value="RING"/>
    <property type="match status" value="1"/>
</dbReference>
<dbReference type="AlphaFoldDB" id="A0A0D9VUL2"/>
<evidence type="ECO:0000256" key="2">
    <source>
        <dbReference type="ARBA" id="ARBA00022771"/>
    </source>
</evidence>
<protein>
    <recommendedName>
        <fullName evidence="6">RING-type domain-containing protein</fullName>
    </recommendedName>
</protein>
<evidence type="ECO:0000313" key="7">
    <source>
        <dbReference type="EnsemblPlants" id="LPERR03G16700.1"/>
    </source>
</evidence>
<feature type="region of interest" description="Disordered" evidence="5">
    <location>
        <begin position="143"/>
        <end position="200"/>
    </location>
</feature>
<dbReference type="Gramene" id="LPERR03G16700.1">
    <property type="protein sequence ID" value="LPERR03G16700.1"/>
    <property type="gene ID" value="LPERR03G16700"/>
</dbReference>
<evidence type="ECO:0000313" key="8">
    <source>
        <dbReference type="Proteomes" id="UP000032180"/>
    </source>
</evidence>
<name>A0A0D9VUL2_9ORYZ</name>
<dbReference type="GO" id="GO:0061630">
    <property type="term" value="F:ubiquitin protein ligase activity"/>
    <property type="evidence" value="ECO:0007669"/>
    <property type="project" value="TreeGrafter"/>
</dbReference>
<keyword evidence="2 4" id="KW-0863">Zinc-finger</keyword>
<evidence type="ECO:0000259" key="6">
    <source>
        <dbReference type="PROSITE" id="PS50089"/>
    </source>
</evidence>
<dbReference type="PROSITE" id="PS50089">
    <property type="entry name" value="ZF_RING_2"/>
    <property type="match status" value="1"/>
</dbReference>
<dbReference type="HOGENOM" id="CLU_1367967_0_0_1"/>
<dbReference type="SUPFAM" id="SSF57850">
    <property type="entry name" value="RING/U-box"/>
    <property type="match status" value="1"/>
</dbReference>
<dbReference type="STRING" id="77586.A0A0D9VUL2"/>
<dbReference type="InterPro" id="IPR001841">
    <property type="entry name" value="Znf_RING"/>
</dbReference>
<dbReference type="PANTHER" id="PTHR15710:SF132">
    <property type="entry name" value="E3 UBIQUITIN-PROTEIN LIGASE MPSR1"/>
    <property type="match status" value="1"/>
</dbReference>
<dbReference type="PANTHER" id="PTHR15710">
    <property type="entry name" value="E3 UBIQUITIN-PROTEIN LIGASE PRAJA"/>
    <property type="match status" value="1"/>
</dbReference>
<dbReference type="GO" id="GO:0005737">
    <property type="term" value="C:cytoplasm"/>
    <property type="evidence" value="ECO:0007669"/>
    <property type="project" value="TreeGrafter"/>
</dbReference>
<evidence type="ECO:0000256" key="1">
    <source>
        <dbReference type="ARBA" id="ARBA00022723"/>
    </source>
</evidence>
<reference evidence="7" key="3">
    <citation type="submission" date="2015-04" db="UniProtKB">
        <authorList>
            <consortium name="EnsemblPlants"/>
        </authorList>
    </citation>
    <scope>IDENTIFICATION</scope>
</reference>
<feature type="compositionally biased region" description="Polar residues" evidence="5">
    <location>
        <begin position="143"/>
        <end position="153"/>
    </location>
</feature>
<dbReference type="InterPro" id="IPR013083">
    <property type="entry name" value="Znf_RING/FYVE/PHD"/>
</dbReference>
<organism evidence="7 8">
    <name type="scientific">Leersia perrieri</name>
    <dbReference type="NCBI Taxonomy" id="77586"/>
    <lineage>
        <taxon>Eukaryota</taxon>
        <taxon>Viridiplantae</taxon>
        <taxon>Streptophyta</taxon>
        <taxon>Embryophyta</taxon>
        <taxon>Tracheophyta</taxon>
        <taxon>Spermatophyta</taxon>
        <taxon>Magnoliopsida</taxon>
        <taxon>Liliopsida</taxon>
        <taxon>Poales</taxon>
        <taxon>Poaceae</taxon>
        <taxon>BOP clade</taxon>
        <taxon>Oryzoideae</taxon>
        <taxon>Oryzeae</taxon>
        <taxon>Oryzinae</taxon>
        <taxon>Leersia</taxon>
    </lineage>
</organism>
<dbReference type="GO" id="GO:0016567">
    <property type="term" value="P:protein ubiquitination"/>
    <property type="evidence" value="ECO:0007669"/>
    <property type="project" value="TreeGrafter"/>
</dbReference>
<evidence type="ECO:0000256" key="4">
    <source>
        <dbReference type="PROSITE-ProRule" id="PRU00175"/>
    </source>
</evidence>
<dbReference type="Pfam" id="PF13639">
    <property type="entry name" value="zf-RING_2"/>
    <property type="match status" value="1"/>
</dbReference>
<sequence length="200" mass="22207">MAEDHDHPSLATQLTQLLATQTGATLYILFDISNHVDRVSTPLPASEEAIQALQDVAVAAADDQQQQQQLAECAICLNHDANGWKAMPCGHRFHGGCLQKWLRMHGTCPMCRHQMPTAPAPPADGEPPESRAILVVMVRAPTTTTAEINGNSETAEEEAAGRREPSDDPNTLFSPRAHLRRRRREDDDEPHRELRRRRDG</sequence>
<reference evidence="7 8" key="1">
    <citation type="submission" date="2012-08" db="EMBL/GenBank/DDBJ databases">
        <title>Oryza genome evolution.</title>
        <authorList>
            <person name="Wing R.A."/>
        </authorList>
    </citation>
    <scope>NUCLEOTIDE SEQUENCE</scope>
</reference>
<feature type="compositionally biased region" description="Basic and acidic residues" evidence="5">
    <location>
        <begin position="189"/>
        <end position="200"/>
    </location>
</feature>
<feature type="domain" description="RING-type" evidence="6">
    <location>
        <begin position="73"/>
        <end position="112"/>
    </location>
</feature>
<dbReference type="Gene3D" id="3.30.40.10">
    <property type="entry name" value="Zinc/RING finger domain, C3HC4 (zinc finger)"/>
    <property type="match status" value="1"/>
</dbReference>
<dbReference type="GO" id="GO:0008270">
    <property type="term" value="F:zinc ion binding"/>
    <property type="evidence" value="ECO:0007669"/>
    <property type="project" value="UniProtKB-KW"/>
</dbReference>
<reference evidence="8" key="2">
    <citation type="submission" date="2013-12" db="EMBL/GenBank/DDBJ databases">
        <authorList>
            <person name="Yu Y."/>
            <person name="Lee S."/>
            <person name="de Baynast K."/>
            <person name="Wissotski M."/>
            <person name="Liu L."/>
            <person name="Talag J."/>
            <person name="Goicoechea J."/>
            <person name="Angelova A."/>
            <person name="Jetty R."/>
            <person name="Kudrna D."/>
            <person name="Golser W."/>
            <person name="Rivera L."/>
            <person name="Zhang J."/>
            <person name="Wing R."/>
        </authorList>
    </citation>
    <scope>NUCLEOTIDE SEQUENCE</scope>
</reference>
<evidence type="ECO:0000256" key="3">
    <source>
        <dbReference type="ARBA" id="ARBA00022833"/>
    </source>
</evidence>
<keyword evidence="1" id="KW-0479">Metal-binding</keyword>
<dbReference type="eggNOG" id="KOG0800">
    <property type="taxonomic scope" value="Eukaryota"/>
</dbReference>
<keyword evidence="8" id="KW-1185">Reference proteome</keyword>
<accession>A0A0D9VUL2</accession>
<evidence type="ECO:0000256" key="5">
    <source>
        <dbReference type="SAM" id="MobiDB-lite"/>
    </source>
</evidence>
<dbReference type="Proteomes" id="UP000032180">
    <property type="component" value="Chromosome 3"/>
</dbReference>